<proteinExistence type="predicted"/>
<evidence type="ECO:0000256" key="1">
    <source>
        <dbReference type="SAM" id="MobiDB-lite"/>
    </source>
</evidence>
<accession>A0A6M3XHT4</accession>
<gene>
    <name evidence="2" type="ORF">TM448B01026_0004</name>
</gene>
<feature type="compositionally biased region" description="Basic and acidic residues" evidence="1">
    <location>
        <begin position="649"/>
        <end position="658"/>
    </location>
</feature>
<dbReference type="AlphaFoldDB" id="A0A6M3XHT4"/>
<dbReference type="EMBL" id="MT144689">
    <property type="protein sequence ID" value="QJH97504.1"/>
    <property type="molecule type" value="Genomic_DNA"/>
</dbReference>
<dbReference type="InterPro" id="IPR032427">
    <property type="entry name" value="P22_portal"/>
</dbReference>
<dbReference type="Pfam" id="PF16510">
    <property type="entry name" value="P22_portal"/>
    <property type="match status" value="1"/>
</dbReference>
<reference evidence="2" key="1">
    <citation type="submission" date="2020-03" db="EMBL/GenBank/DDBJ databases">
        <title>The deep terrestrial virosphere.</title>
        <authorList>
            <person name="Holmfeldt K."/>
            <person name="Nilsson E."/>
            <person name="Simone D."/>
            <person name="Lopez-Fernandez M."/>
            <person name="Wu X."/>
            <person name="de Brujin I."/>
            <person name="Lundin D."/>
            <person name="Andersson A."/>
            <person name="Bertilsson S."/>
            <person name="Dopson M."/>
        </authorList>
    </citation>
    <scope>NUCLEOTIDE SEQUENCE</scope>
    <source>
        <strain evidence="2">TM448B01026</strain>
    </source>
</reference>
<feature type="region of interest" description="Disordered" evidence="1">
    <location>
        <begin position="644"/>
        <end position="676"/>
    </location>
</feature>
<protein>
    <recommendedName>
        <fullName evidence="3">Portal protein</fullName>
    </recommendedName>
</protein>
<evidence type="ECO:0000313" key="2">
    <source>
        <dbReference type="EMBL" id="QJH97504.1"/>
    </source>
</evidence>
<organism evidence="2">
    <name type="scientific">viral metagenome</name>
    <dbReference type="NCBI Taxonomy" id="1070528"/>
    <lineage>
        <taxon>unclassified sequences</taxon>
        <taxon>metagenomes</taxon>
        <taxon>organismal metagenomes</taxon>
    </lineage>
</organism>
<evidence type="ECO:0008006" key="3">
    <source>
        <dbReference type="Google" id="ProtNLM"/>
    </source>
</evidence>
<name>A0A6M3XHT4_9ZZZZ</name>
<sequence>MLEILKNVVEASKNKIQKNKDAKDMVNKARLLNDEFDLAKLEKVQWDAKFDREETIYMGDRKFGNIYSESAADDARTAVRVSQAFIEAQIDLSIPDAVFKPVSQDDESAVKELQSEVDYCLRSNDLDEMNSLSEREVKKYGMVAYKVLWDNNYIGAGYRGRPQVICIHPKNILWASGTTDRNKCRCWYHVENETYAECIKRYGDASKSLPRLGEIADIDYDKVGSVEETNVNGTNDVNVNPDLVSRNSNHPLAKYVIVEKWYLDDDDECCMTTFSGDCVLLEVPKFYHRRKYENEEYVKDENGNEVLEEKEIVEEDYKFQTREEMLSAGTEVTYYRPRGTKSIPIIIQNNIPRSKAIPGISDIERTYDYEQSMKKVLYKHEERMLKGNTKILYNKMQEEEASGMLDNDDLNIIPVVDVNNFKVVDFKADDRMTLEFYEFLLNQLQFQTGVTASFQGMPQGEAKSGKAIQSLVNQTAEKISLKVSEKNMTYKRIYRLMCNFILCFSDGDRPYRLDNTLQPEYGTFNKLDMVKRDQSGNVMWIDWDVEVSAEQGFPKTKTAMMEMILELAGGGYFEPTPVNLLLWQTLVKLGFPNAESILQSIQNELKNQAMIQQQQMQQQQMQQQQAEQQTQQQAMEQQALEQQKMQEQQVDKQLDRQLKQQRLQQGQDKESEKQQQLMAVIQQLPPDIREAFLNMTPEQQVEALGGM</sequence>